<evidence type="ECO:0000313" key="2">
    <source>
        <dbReference type="EMBL" id="KAH7982134.1"/>
    </source>
</evidence>
<dbReference type="EMBL" id="JABSTV010001245">
    <property type="protein sequence ID" value="KAH7982134.1"/>
    <property type="molecule type" value="Genomic_DNA"/>
</dbReference>
<dbReference type="AlphaFoldDB" id="A0A9D4QFU2"/>
<accession>A0A9D4QFU2</accession>
<name>A0A9D4QFU2_RHISA</name>
<reference evidence="2" key="1">
    <citation type="journal article" date="2020" name="Cell">
        <title>Large-Scale Comparative Analyses of Tick Genomes Elucidate Their Genetic Diversity and Vector Capacities.</title>
        <authorList>
            <consortium name="Tick Genome and Microbiome Consortium (TIGMIC)"/>
            <person name="Jia N."/>
            <person name="Wang J."/>
            <person name="Shi W."/>
            <person name="Du L."/>
            <person name="Sun Y."/>
            <person name="Zhan W."/>
            <person name="Jiang J.F."/>
            <person name="Wang Q."/>
            <person name="Zhang B."/>
            <person name="Ji P."/>
            <person name="Bell-Sakyi L."/>
            <person name="Cui X.M."/>
            <person name="Yuan T.T."/>
            <person name="Jiang B.G."/>
            <person name="Yang W.F."/>
            <person name="Lam T.T."/>
            <person name="Chang Q.C."/>
            <person name="Ding S.J."/>
            <person name="Wang X.J."/>
            <person name="Zhu J.G."/>
            <person name="Ruan X.D."/>
            <person name="Zhao L."/>
            <person name="Wei J.T."/>
            <person name="Ye R.Z."/>
            <person name="Que T.C."/>
            <person name="Du C.H."/>
            <person name="Zhou Y.H."/>
            <person name="Cheng J.X."/>
            <person name="Dai P.F."/>
            <person name="Guo W.B."/>
            <person name="Han X.H."/>
            <person name="Huang E.J."/>
            <person name="Li L.F."/>
            <person name="Wei W."/>
            <person name="Gao Y.C."/>
            <person name="Liu J.Z."/>
            <person name="Shao H.Z."/>
            <person name="Wang X."/>
            <person name="Wang C.C."/>
            <person name="Yang T.C."/>
            <person name="Huo Q.B."/>
            <person name="Li W."/>
            <person name="Chen H.Y."/>
            <person name="Chen S.E."/>
            <person name="Zhou L.G."/>
            <person name="Ni X.B."/>
            <person name="Tian J.H."/>
            <person name="Sheng Y."/>
            <person name="Liu T."/>
            <person name="Pan Y.S."/>
            <person name="Xia L.Y."/>
            <person name="Li J."/>
            <person name="Zhao F."/>
            <person name="Cao W.C."/>
        </authorList>
    </citation>
    <scope>NUCLEOTIDE SEQUENCE</scope>
    <source>
        <strain evidence="2">Rsan-2018</strain>
    </source>
</reference>
<reference evidence="2" key="2">
    <citation type="submission" date="2021-09" db="EMBL/GenBank/DDBJ databases">
        <authorList>
            <person name="Jia N."/>
            <person name="Wang J."/>
            <person name="Shi W."/>
            <person name="Du L."/>
            <person name="Sun Y."/>
            <person name="Zhan W."/>
            <person name="Jiang J."/>
            <person name="Wang Q."/>
            <person name="Zhang B."/>
            <person name="Ji P."/>
            <person name="Sakyi L.B."/>
            <person name="Cui X."/>
            <person name="Yuan T."/>
            <person name="Jiang B."/>
            <person name="Yang W."/>
            <person name="Lam T.T.-Y."/>
            <person name="Chang Q."/>
            <person name="Ding S."/>
            <person name="Wang X."/>
            <person name="Zhu J."/>
            <person name="Ruan X."/>
            <person name="Zhao L."/>
            <person name="Wei J."/>
            <person name="Que T."/>
            <person name="Du C."/>
            <person name="Cheng J."/>
            <person name="Dai P."/>
            <person name="Han X."/>
            <person name="Huang E."/>
            <person name="Gao Y."/>
            <person name="Liu J."/>
            <person name="Shao H."/>
            <person name="Ye R."/>
            <person name="Li L."/>
            <person name="Wei W."/>
            <person name="Wang X."/>
            <person name="Wang C."/>
            <person name="Huo Q."/>
            <person name="Li W."/>
            <person name="Guo W."/>
            <person name="Chen H."/>
            <person name="Chen S."/>
            <person name="Zhou L."/>
            <person name="Zhou L."/>
            <person name="Ni X."/>
            <person name="Tian J."/>
            <person name="Zhou Y."/>
            <person name="Sheng Y."/>
            <person name="Liu T."/>
            <person name="Pan Y."/>
            <person name="Xia L."/>
            <person name="Li J."/>
            <person name="Zhao F."/>
            <person name="Cao W."/>
        </authorList>
    </citation>
    <scope>NUCLEOTIDE SEQUENCE</scope>
    <source>
        <strain evidence="2">Rsan-2018</strain>
        <tissue evidence="2">Larvae</tissue>
    </source>
</reference>
<proteinExistence type="predicted"/>
<gene>
    <name evidence="2" type="ORF">HPB52_003273</name>
</gene>
<evidence type="ECO:0000313" key="3">
    <source>
        <dbReference type="Proteomes" id="UP000821837"/>
    </source>
</evidence>
<evidence type="ECO:0000256" key="1">
    <source>
        <dbReference type="SAM" id="Phobius"/>
    </source>
</evidence>
<organism evidence="2 3">
    <name type="scientific">Rhipicephalus sanguineus</name>
    <name type="common">Brown dog tick</name>
    <name type="synonym">Ixodes sanguineus</name>
    <dbReference type="NCBI Taxonomy" id="34632"/>
    <lineage>
        <taxon>Eukaryota</taxon>
        <taxon>Metazoa</taxon>
        <taxon>Ecdysozoa</taxon>
        <taxon>Arthropoda</taxon>
        <taxon>Chelicerata</taxon>
        <taxon>Arachnida</taxon>
        <taxon>Acari</taxon>
        <taxon>Parasitiformes</taxon>
        <taxon>Ixodida</taxon>
        <taxon>Ixodoidea</taxon>
        <taxon>Ixodidae</taxon>
        <taxon>Rhipicephalinae</taxon>
        <taxon>Rhipicephalus</taxon>
        <taxon>Rhipicephalus</taxon>
    </lineage>
</organism>
<sequence length="114" mass="12751">MVFFDTGSLATVVHQARTCPADKLTAVSLQPGKLLTVARRVERLPSPYKSHCSDYIARGVYPAFEGYLNYDRVEVLGYLSGYLGIWLGLSLSTLAFQAQKRFCPSQCRSLTKRK</sequence>
<keyword evidence="1" id="KW-0472">Membrane</keyword>
<keyword evidence="1" id="KW-1133">Transmembrane helix</keyword>
<keyword evidence="1" id="KW-0812">Transmembrane</keyword>
<feature type="transmembrane region" description="Helical" evidence="1">
    <location>
        <begin position="75"/>
        <end position="96"/>
    </location>
</feature>
<keyword evidence="3" id="KW-1185">Reference proteome</keyword>
<protein>
    <submittedName>
        <fullName evidence="2">Uncharacterized protein</fullName>
    </submittedName>
</protein>
<comment type="caution">
    <text evidence="2">The sequence shown here is derived from an EMBL/GenBank/DDBJ whole genome shotgun (WGS) entry which is preliminary data.</text>
</comment>
<dbReference type="Proteomes" id="UP000821837">
    <property type="component" value="Chromosome 1"/>
</dbReference>